<accession>A0AA39JQH6</accession>
<evidence type="ECO:0000313" key="3">
    <source>
        <dbReference type="Proteomes" id="UP001175226"/>
    </source>
</evidence>
<dbReference type="EMBL" id="JAUEPT010000012">
    <property type="protein sequence ID" value="KAK0447055.1"/>
    <property type="molecule type" value="Genomic_DNA"/>
</dbReference>
<keyword evidence="1" id="KW-0472">Membrane</keyword>
<evidence type="ECO:0000256" key="1">
    <source>
        <dbReference type="SAM" id="Phobius"/>
    </source>
</evidence>
<dbReference type="Proteomes" id="UP001175226">
    <property type="component" value="Unassembled WGS sequence"/>
</dbReference>
<keyword evidence="3" id="KW-1185">Reference proteome</keyword>
<name>A0AA39JQH6_9AGAR</name>
<keyword evidence="1" id="KW-1133">Transmembrane helix</keyword>
<proteinExistence type="predicted"/>
<sequence length="67" mass="7630">MSVVMFHQCYRSIYEMIMSIRYWSGGGFSLSWILNLMLSIVSEDSASRVIVFPVKVFTKNCIVVDGS</sequence>
<evidence type="ECO:0000313" key="2">
    <source>
        <dbReference type="EMBL" id="KAK0447055.1"/>
    </source>
</evidence>
<reference evidence="2" key="1">
    <citation type="submission" date="2023-06" db="EMBL/GenBank/DDBJ databases">
        <authorList>
            <consortium name="Lawrence Berkeley National Laboratory"/>
            <person name="Ahrendt S."/>
            <person name="Sahu N."/>
            <person name="Indic B."/>
            <person name="Wong-Bajracharya J."/>
            <person name="Merenyi Z."/>
            <person name="Ke H.-M."/>
            <person name="Monk M."/>
            <person name="Kocsube S."/>
            <person name="Drula E."/>
            <person name="Lipzen A."/>
            <person name="Balint B."/>
            <person name="Henrissat B."/>
            <person name="Andreopoulos B."/>
            <person name="Martin F.M."/>
            <person name="Harder C.B."/>
            <person name="Rigling D."/>
            <person name="Ford K.L."/>
            <person name="Foster G.D."/>
            <person name="Pangilinan J."/>
            <person name="Papanicolaou A."/>
            <person name="Barry K."/>
            <person name="LaButti K."/>
            <person name="Viragh M."/>
            <person name="Koriabine M."/>
            <person name="Yan M."/>
            <person name="Riley R."/>
            <person name="Champramary S."/>
            <person name="Plett K.L."/>
            <person name="Tsai I.J."/>
            <person name="Slot J."/>
            <person name="Sipos G."/>
            <person name="Plett J."/>
            <person name="Nagy L.G."/>
            <person name="Grigoriev I.V."/>
        </authorList>
    </citation>
    <scope>NUCLEOTIDE SEQUENCE</scope>
    <source>
        <strain evidence="2">FPL87.14</strain>
    </source>
</reference>
<keyword evidence="1" id="KW-0812">Transmembrane</keyword>
<gene>
    <name evidence="2" type="ORF">EV421DRAFT_1788333</name>
</gene>
<feature type="transmembrane region" description="Helical" evidence="1">
    <location>
        <begin position="20"/>
        <end position="38"/>
    </location>
</feature>
<dbReference type="AlphaFoldDB" id="A0AA39JQH6"/>
<comment type="caution">
    <text evidence="2">The sequence shown here is derived from an EMBL/GenBank/DDBJ whole genome shotgun (WGS) entry which is preliminary data.</text>
</comment>
<protein>
    <submittedName>
        <fullName evidence="2">Uncharacterized protein</fullName>
    </submittedName>
</protein>
<organism evidence="2 3">
    <name type="scientific">Armillaria borealis</name>
    <dbReference type="NCBI Taxonomy" id="47425"/>
    <lineage>
        <taxon>Eukaryota</taxon>
        <taxon>Fungi</taxon>
        <taxon>Dikarya</taxon>
        <taxon>Basidiomycota</taxon>
        <taxon>Agaricomycotina</taxon>
        <taxon>Agaricomycetes</taxon>
        <taxon>Agaricomycetidae</taxon>
        <taxon>Agaricales</taxon>
        <taxon>Marasmiineae</taxon>
        <taxon>Physalacriaceae</taxon>
        <taxon>Armillaria</taxon>
    </lineage>
</organism>